<keyword evidence="5" id="KW-0378">Hydrolase</keyword>
<dbReference type="Gene3D" id="3.90.220.20">
    <property type="entry name" value="DNA methylase specificity domains"/>
    <property type="match status" value="2"/>
</dbReference>
<evidence type="ECO:0000256" key="2">
    <source>
        <dbReference type="ARBA" id="ARBA00022747"/>
    </source>
</evidence>
<keyword evidence="5" id="KW-0540">Nuclease</keyword>
<dbReference type="OrthoDB" id="3197085at2"/>
<dbReference type="AlphaFoldDB" id="A0A516G6G0"/>
<comment type="similarity">
    <text evidence="1">Belongs to the type-I restriction system S methylase family.</text>
</comment>
<organism evidence="5 6">
    <name type="scientific">Ornithinimicrobium ciconiae</name>
    <dbReference type="NCBI Taxonomy" id="2594265"/>
    <lineage>
        <taxon>Bacteria</taxon>
        <taxon>Bacillati</taxon>
        <taxon>Actinomycetota</taxon>
        <taxon>Actinomycetes</taxon>
        <taxon>Micrococcales</taxon>
        <taxon>Ornithinimicrobiaceae</taxon>
        <taxon>Ornithinimicrobium</taxon>
    </lineage>
</organism>
<dbReference type="InterPro" id="IPR044946">
    <property type="entry name" value="Restrct_endonuc_typeI_TRD_sf"/>
</dbReference>
<keyword evidence="2" id="KW-0680">Restriction system</keyword>
<dbReference type="PANTHER" id="PTHR30408">
    <property type="entry name" value="TYPE-1 RESTRICTION ENZYME ECOKI SPECIFICITY PROTEIN"/>
    <property type="match status" value="1"/>
</dbReference>
<reference evidence="5 6" key="1">
    <citation type="submission" date="2019-07" db="EMBL/GenBank/DDBJ databases">
        <title>complete genome sequencing of Ornithinimicrobium sp. H23M54.</title>
        <authorList>
            <person name="Bae J.-W."/>
            <person name="Lee S.-Y."/>
        </authorList>
    </citation>
    <scope>NUCLEOTIDE SEQUENCE [LARGE SCALE GENOMIC DNA]</scope>
    <source>
        <strain evidence="5 6">H23M54</strain>
    </source>
</reference>
<evidence type="ECO:0000313" key="6">
    <source>
        <dbReference type="Proteomes" id="UP000315395"/>
    </source>
</evidence>
<name>A0A516G6G0_9MICO</name>
<keyword evidence="6" id="KW-1185">Reference proteome</keyword>
<sequence length="415" mass="46057">MTTTSPWLADVPAQWKVVPLRHLADVETGSADTQDATPDGEYPFVVRSPLVQAINYFTHDGEAILTPGDGDVGRVFHHLDGKFTAHQRVYVLSNFRAITGRFAYYAFSATFHYATESGTAKSTVDSLRRPMLTSFPLPVPPMETQRVIASFLDRETAKIDALIAKQDALVAALRDRRESAVMAAVTGKGSTGPRRDSGIRWIAEIPEHWQVGNIRRYATMHSGHTPSRQVPEFWEDCTIPWFTLADVWQLRDDTQIHLGETSESISELGLRHSSAELLPAGTVALSRTASVGFSGIMPVPMATSQDFWNWVCGPELLPEFLLRVFRAMRREMRSLMAGSTHQTIYKTDAASFIIPVPPLDEQRDIVEHLQQDLGRMDALVDRAIALVAMLRERRAALITAAVTGRLDVTTYGKAG</sequence>
<dbReference type="PANTHER" id="PTHR30408:SF12">
    <property type="entry name" value="TYPE I RESTRICTION ENZYME MJAVIII SPECIFICITY SUBUNIT"/>
    <property type="match status" value="1"/>
</dbReference>
<gene>
    <name evidence="5" type="ORF">FNH13_01070</name>
</gene>
<dbReference type="Gene3D" id="1.10.287.1120">
    <property type="entry name" value="Bipartite methylase S protein"/>
    <property type="match status" value="1"/>
</dbReference>
<dbReference type="RefSeq" id="WP_143781744.1">
    <property type="nucleotide sequence ID" value="NZ_CP041616.1"/>
</dbReference>
<dbReference type="GO" id="GO:0009307">
    <property type="term" value="P:DNA restriction-modification system"/>
    <property type="evidence" value="ECO:0007669"/>
    <property type="project" value="UniProtKB-KW"/>
</dbReference>
<dbReference type="EMBL" id="CP041616">
    <property type="protein sequence ID" value="QDO87085.1"/>
    <property type="molecule type" value="Genomic_DNA"/>
</dbReference>
<keyword evidence="5" id="KW-0255">Endonuclease</keyword>
<evidence type="ECO:0000259" key="4">
    <source>
        <dbReference type="Pfam" id="PF01420"/>
    </source>
</evidence>
<keyword evidence="3" id="KW-0238">DNA-binding</keyword>
<dbReference type="Proteomes" id="UP000315395">
    <property type="component" value="Chromosome"/>
</dbReference>
<dbReference type="Pfam" id="PF01420">
    <property type="entry name" value="Methylase_S"/>
    <property type="match status" value="2"/>
</dbReference>
<evidence type="ECO:0000256" key="1">
    <source>
        <dbReference type="ARBA" id="ARBA00010923"/>
    </source>
</evidence>
<dbReference type="InterPro" id="IPR052021">
    <property type="entry name" value="Type-I_RS_S_subunit"/>
</dbReference>
<dbReference type="KEGG" id="orz:FNH13_01070"/>
<accession>A0A516G6G0</accession>
<evidence type="ECO:0000256" key="3">
    <source>
        <dbReference type="ARBA" id="ARBA00023125"/>
    </source>
</evidence>
<proteinExistence type="inferred from homology"/>
<feature type="domain" description="Type I restriction modification DNA specificity" evidence="4">
    <location>
        <begin position="13"/>
        <end position="160"/>
    </location>
</feature>
<evidence type="ECO:0000313" key="5">
    <source>
        <dbReference type="EMBL" id="QDO87085.1"/>
    </source>
</evidence>
<dbReference type="GO" id="GO:0003677">
    <property type="term" value="F:DNA binding"/>
    <property type="evidence" value="ECO:0007669"/>
    <property type="project" value="UniProtKB-KW"/>
</dbReference>
<dbReference type="GO" id="GO:0004519">
    <property type="term" value="F:endonuclease activity"/>
    <property type="evidence" value="ECO:0007669"/>
    <property type="project" value="UniProtKB-KW"/>
</dbReference>
<dbReference type="InterPro" id="IPR000055">
    <property type="entry name" value="Restrct_endonuc_typeI_TRD"/>
</dbReference>
<dbReference type="REBASE" id="353708">
    <property type="entry name" value="S.OspM54I"/>
</dbReference>
<feature type="domain" description="Type I restriction modification DNA specificity" evidence="4">
    <location>
        <begin position="206"/>
        <end position="371"/>
    </location>
</feature>
<protein>
    <submittedName>
        <fullName evidence="5">Restriction endonuclease subunit S</fullName>
    </submittedName>
</protein>
<dbReference type="CDD" id="cd17248">
    <property type="entry name" value="RMtype1_S_AmiI-TRD2-CR2_like"/>
    <property type="match status" value="1"/>
</dbReference>
<dbReference type="SUPFAM" id="SSF116734">
    <property type="entry name" value="DNA methylase specificity domain"/>
    <property type="match status" value="2"/>
</dbReference>